<evidence type="ECO:0000313" key="2">
    <source>
        <dbReference type="Proteomes" id="UP000242287"/>
    </source>
</evidence>
<dbReference type="Proteomes" id="UP000242287">
    <property type="component" value="Unassembled WGS sequence"/>
</dbReference>
<proteinExistence type="predicted"/>
<dbReference type="EMBL" id="KZ302024">
    <property type="protein sequence ID" value="PFH49604.1"/>
    <property type="molecule type" value="Genomic_DNA"/>
</dbReference>
<keyword evidence="2" id="KW-1185">Reference proteome</keyword>
<sequence>MDVIVLKEVLKTARSELTDVFISDLALWKSSIPIVSGTTAENVIPVGDVLCSVLSSKEIFPVTPQQNHIHILVQYPNYREFALITAYPWAVKRISNLGRRLDHVPKGQKHSCLENLCTELPTSVSAPKSQGNRKITDRSACCHPQRNVVIPITLLDHVFAKLDDDMQNLQPIQEDHSFALELGDQMSQHDTDETRIATLCDLFKKHGLTLCHQKEGLTAMAPVGDYYPL</sequence>
<accession>A0A2A9NJV1</accession>
<name>A0A2A9NJV1_9AGAR</name>
<dbReference type="AlphaFoldDB" id="A0A2A9NJV1"/>
<evidence type="ECO:0000313" key="1">
    <source>
        <dbReference type="EMBL" id="PFH49604.1"/>
    </source>
</evidence>
<reference evidence="1 2" key="1">
    <citation type="submission" date="2014-02" db="EMBL/GenBank/DDBJ databases">
        <title>Transposable element dynamics among asymbiotic and ectomycorrhizal Amanita fungi.</title>
        <authorList>
            <consortium name="DOE Joint Genome Institute"/>
            <person name="Hess J."/>
            <person name="Skrede I."/>
            <person name="Wolfe B."/>
            <person name="LaButti K."/>
            <person name="Ohm R.A."/>
            <person name="Grigoriev I.V."/>
            <person name="Pringle A."/>
        </authorList>
    </citation>
    <scope>NUCLEOTIDE SEQUENCE [LARGE SCALE GENOMIC DNA]</scope>
    <source>
        <strain evidence="1 2">SKay4041</strain>
    </source>
</reference>
<gene>
    <name evidence="1" type="ORF">AMATHDRAFT_48580</name>
</gene>
<protein>
    <submittedName>
        <fullName evidence="1">Uncharacterized protein</fullName>
    </submittedName>
</protein>
<organism evidence="1 2">
    <name type="scientific">Amanita thiersii Skay4041</name>
    <dbReference type="NCBI Taxonomy" id="703135"/>
    <lineage>
        <taxon>Eukaryota</taxon>
        <taxon>Fungi</taxon>
        <taxon>Dikarya</taxon>
        <taxon>Basidiomycota</taxon>
        <taxon>Agaricomycotina</taxon>
        <taxon>Agaricomycetes</taxon>
        <taxon>Agaricomycetidae</taxon>
        <taxon>Agaricales</taxon>
        <taxon>Pluteineae</taxon>
        <taxon>Amanitaceae</taxon>
        <taxon>Amanita</taxon>
    </lineage>
</organism>